<dbReference type="NCBIfam" id="TIGR00556">
    <property type="entry name" value="pantethn_trn"/>
    <property type="match status" value="1"/>
</dbReference>
<evidence type="ECO:0000313" key="11">
    <source>
        <dbReference type="Proteomes" id="UP001596108"/>
    </source>
</evidence>
<dbReference type="InterPro" id="IPR008278">
    <property type="entry name" value="4-PPantetheinyl_Trfase_dom"/>
</dbReference>
<keyword evidence="5 8" id="KW-0460">Magnesium</keyword>
<accession>A0ABW0QZW4</accession>
<keyword evidence="7 8" id="KW-0275">Fatty acid biosynthesis</keyword>
<dbReference type="SUPFAM" id="SSF56214">
    <property type="entry name" value="4'-phosphopantetheinyl transferase"/>
    <property type="match status" value="1"/>
</dbReference>
<evidence type="ECO:0000256" key="5">
    <source>
        <dbReference type="ARBA" id="ARBA00022842"/>
    </source>
</evidence>
<gene>
    <name evidence="8 10" type="primary">acpS</name>
    <name evidence="10" type="ORF">ACFPQ4_13140</name>
</gene>
<evidence type="ECO:0000256" key="8">
    <source>
        <dbReference type="HAMAP-Rule" id="MF_00101"/>
    </source>
</evidence>
<feature type="binding site" evidence="8">
    <location>
        <position position="63"/>
    </location>
    <ligand>
        <name>Mg(2+)</name>
        <dbReference type="ChEBI" id="CHEBI:18420"/>
    </ligand>
</feature>
<evidence type="ECO:0000256" key="6">
    <source>
        <dbReference type="ARBA" id="ARBA00023098"/>
    </source>
</evidence>
<dbReference type="RefSeq" id="WP_378112319.1">
    <property type="nucleotide sequence ID" value="NZ_JBHSNC010000041.1"/>
</dbReference>
<keyword evidence="8" id="KW-0963">Cytoplasm</keyword>
<dbReference type="HAMAP" id="MF_00101">
    <property type="entry name" value="AcpS"/>
    <property type="match status" value="1"/>
</dbReference>
<comment type="caution">
    <text evidence="10">The sequence shown here is derived from an EMBL/GenBank/DDBJ whole genome shotgun (WGS) entry which is preliminary data.</text>
</comment>
<keyword evidence="4 8" id="KW-0276">Fatty acid metabolism</keyword>
<comment type="catalytic activity">
    <reaction evidence="8">
        <text>apo-[ACP] + CoA = holo-[ACP] + adenosine 3',5'-bisphosphate + H(+)</text>
        <dbReference type="Rhea" id="RHEA:12068"/>
        <dbReference type="Rhea" id="RHEA-COMP:9685"/>
        <dbReference type="Rhea" id="RHEA-COMP:9690"/>
        <dbReference type="ChEBI" id="CHEBI:15378"/>
        <dbReference type="ChEBI" id="CHEBI:29999"/>
        <dbReference type="ChEBI" id="CHEBI:57287"/>
        <dbReference type="ChEBI" id="CHEBI:58343"/>
        <dbReference type="ChEBI" id="CHEBI:64479"/>
        <dbReference type="EC" id="2.7.8.7"/>
    </reaction>
</comment>
<organism evidence="10 11">
    <name type="scientific">Cohnella yongneupensis</name>
    <dbReference type="NCBI Taxonomy" id="425006"/>
    <lineage>
        <taxon>Bacteria</taxon>
        <taxon>Bacillati</taxon>
        <taxon>Bacillota</taxon>
        <taxon>Bacilli</taxon>
        <taxon>Bacillales</taxon>
        <taxon>Paenibacillaceae</taxon>
        <taxon>Cohnella</taxon>
    </lineage>
</organism>
<dbReference type="Pfam" id="PF01648">
    <property type="entry name" value="ACPS"/>
    <property type="match status" value="1"/>
</dbReference>
<keyword evidence="2 8" id="KW-0808">Transferase</keyword>
<dbReference type="EC" id="2.7.8.7" evidence="8"/>
<dbReference type="InterPro" id="IPR002582">
    <property type="entry name" value="ACPS"/>
</dbReference>
<dbReference type="InterPro" id="IPR037143">
    <property type="entry name" value="4-PPantetheinyl_Trfase_dom_sf"/>
</dbReference>
<dbReference type="Gene3D" id="3.90.470.20">
    <property type="entry name" value="4'-phosphopantetheinyl transferase domain"/>
    <property type="match status" value="1"/>
</dbReference>
<dbReference type="GO" id="GO:0008897">
    <property type="term" value="F:holo-[acyl-carrier-protein] synthase activity"/>
    <property type="evidence" value="ECO:0007669"/>
    <property type="project" value="UniProtKB-EC"/>
</dbReference>
<protein>
    <recommendedName>
        <fullName evidence="8">Holo-[acyl-carrier-protein] synthase</fullName>
        <shortName evidence="8">Holo-ACP synthase</shortName>
        <ecNumber evidence="8">2.7.8.7</ecNumber>
    </recommendedName>
    <alternativeName>
        <fullName evidence="8">4'-phosphopantetheinyl transferase AcpS</fullName>
    </alternativeName>
</protein>
<keyword evidence="6 8" id="KW-0443">Lipid metabolism</keyword>
<evidence type="ECO:0000256" key="7">
    <source>
        <dbReference type="ARBA" id="ARBA00023160"/>
    </source>
</evidence>
<evidence type="ECO:0000259" key="9">
    <source>
        <dbReference type="Pfam" id="PF01648"/>
    </source>
</evidence>
<evidence type="ECO:0000256" key="2">
    <source>
        <dbReference type="ARBA" id="ARBA00022679"/>
    </source>
</evidence>
<proteinExistence type="inferred from homology"/>
<evidence type="ECO:0000256" key="4">
    <source>
        <dbReference type="ARBA" id="ARBA00022832"/>
    </source>
</evidence>
<comment type="cofactor">
    <cofactor evidence="8">
        <name>Mg(2+)</name>
        <dbReference type="ChEBI" id="CHEBI:18420"/>
    </cofactor>
</comment>
<dbReference type="NCBIfam" id="TIGR00516">
    <property type="entry name" value="acpS"/>
    <property type="match status" value="1"/>
</dbReference>
<keyword evidence="3 8" id="KW-0479">Metal-binding</keyword>
<keyword evidence="11" id="KW-1185">Reference proteome</keyword>
<reference evidence="11" key="1">
    <citation type="journal article" date="2019" name="Int. J. Syst. Evol. Microbiol.">
        <title>The Global Catalogue of Microorganisms (GCM) 10K type strain sequencing project: providing services to taxonomists for standard genome sequencing and annotation.</title>
        <authorList>
            <consortium name="The Broad Institute Genomics Platform"/>
            <consortium name="The Broad Institute Genome Sequencing Center for Infectious Disease"/>
            <person name="Wu L."/>
            <person name="Ma J."/>
        </authorList>
    </citation>
    <scope>NUCLEOTIDE SEQUENCE [LARGE SCALE GENOMIC DNA]</scope>
    <source>
        <strain evidence="11">CGMCC 1.18578</strain>
    </source>
</reference>
<dbReference type="EMBL" id="JBHSNC010000041">
    <property type="protein sequence ID" value="MFC5530376.1"/>
    <property type="molecule type" value="Genomic_DNA"/>
</dbReference>
<feature type="binding site" evidence="8">
    <location>
        <position position="11"/>
    </location>
    <ligand>
        <name>Mg(2+)</name>
        <dbReference type="ChEBI" id="CHEBI:18420"/>
    </ligand>
</feature>
<dbReference type="Proteomes" id="UP001596108">
    <property type="component" value="Unassembled WGS sequence"/>
</dbReference>
<feature type="domain" description="4'-phosphopantetheinyl transferase" evidence="9">
    <location>
        <begin position="7"/>
        <end position="98"/>
    </location>
</feature>
<evidence type="ECO:0000313" key="10">
    <source>
        <dbReference type="EMBL" id="MFC5530376.1"/>
    </source>
</evidence>
<comment type="function">
    <text evidence="8">Transfers the 4'-phosphopantetheine moiety from coenzyme A to a Ser of acyl-carrier-protein.</text>
</comment>
<keyword evidence="1 8" id="KW-0444">Lipid biosynthesis</keyword>
<comment type="subcellular location">
    <subcellularLocation>
        <location evidence="8">Cytoplasm</location>
    </subcellularLocation>
</comment>
<sequence length="134" mass="14400">MKSAIVGIGLDVVEMERIAGVLASPAGDRFVARVLTANERDVFQRLTAKKRTQYVAGRFALKEAVVKALGCGIGSIVGFQDIEAMPDELGKPVCFISAEALERLGRKGQPLRLHVAITHERSIAAATALIENDQ</sequence>
<comment type="similarity">
    <text evidence="8">Belongs to the P-Pant transferase superfamily. AcpS family.</text>
</comment>
<evidence type="ECO:0000256" key="1">
    <source>
        <dbReference type="ARBA" id="ARBA00022516"/>
    </source>
</evidence>
<name>A0ABW0QZW4_9BACL</name>
<dbReference type="InterPro" id="IPR004568">
    <property type="entry name" value="Ppantetheine-prot_Trfase_dom"/>
</dbReference>
<evidence type="ECO:0000256" key="3">
    <source>
        <dbReference type="ARBA" id="ARBA00022723"/>
    </source>
</evidence>